<dbReference type="Proteomes" id="UP000679848">
    <property type="component" value="Chromosome"/>
</dbReference>
<dbReference type="RefSeq" id="WP_187029543.1">
    <property type="nucleotide sequence ID" value="NZ_AP023420.1"/>
</dbReference>
<accession>A0A810Q947</accession>
<organism evidence="2 3">
    <name type="scientific">Pusillibacter faecalis</name>
    <dbReference type="NCBI Taxonomy" id="2714358"/>
    <lineage>
        <taxon>Bacteria</taxon>
        <taxon>Bacillati</taxon>
        <taxon>Bacillota</taxon>
        <taxon>Clostridia</taxon>
        <taxon>Eubacteriales</taxon>
        <taxon>Oscillospiraceae</taxon>
        <taxon>Pusillibacter</taxon>
    </lineage>
</organism>
<dbReference type="GO" id="GO:0035438">
    <property type="term" value="F:cyclic-di-GMP binding"/>
    <property type="evidence" value="ECO:0007669"/>
    <property type="project" value="InterPro"/>
</dbReference>
<evidence type="ECO:0000313" key="2">
    <source>
        <dbReference type="EMBL" id="BCK84768.1"/>
    </source>
</evidence>
<dbReference type="Gene3D" id="2.40.10.220">
    <property type="entry name" value="predicted glycosyltransferase like domains"/>
    <property type="match status" value="1"/>
</dbReference>
<dbReference type="Pfam" id="PF07238">
    <property type="entry name" value="PilZ"/>
    <property type="match status" value="1"/>
</dbReference>
<sequence>MTKKQIYLLLDSKSAPLARGVLETAPDGPILQIRVLDGKEDEVAQHEVIQLVGMESGGLAVQCQLLRQRGERISLNQVASLGSEFRRNLRVPVKFKSFIYPLSGIWKGRGEVQSVDISCGGIAFYGQYGLENGETLEIVIPITANPLVLRCEILRQQTLRNNRAFYAAKFVDMCNDEETLLREAVFRVQLEDRPRRSGAGNGDMEEER</sequence>
<feature type="domain" description="PilZ" evidence="1">
    <location>
        <begin position="86"/>
        <end position="186"/>
    </location>
</feature>
<dbReference type="InterPro" id="IPR009875">
    <property type="entry name" value="PilZ_domain"/>
</dbReference>
<dbReference type="KEGG" id="pfaa:MM59RIKEN_20870"/>
<name>A0A810Q947_9FIRM</name>
<reference evidence="2" key="1">
    <citation type="submission" date="2020-09" db="EMBL/GenBank/DDBJ databases">
        <title>New species isolated from human feces.</title>
        <authorList>
            <person name="Kitahara M."/>
            <person name="Shigeno Y."/>
            <person name="Shime M."/>
            <person name="Matsumoto Y."/>
            <person name="Nakamura S."/>
            <person name="Motooka D."/>
            <person name="Fukuoka S."/>
            <person name="Nishikawa H."/>
            <person name="Benno Y."/>
        </authorList>
    </citation>
    <scope>NUCLEOTIDE SEQUENCE</scope>
    <source>
        <strain evidence="2">MM59</strain>
    </source>
</reference>
<dbReference type="EMBL" id="AP023420">
    <property type="protein sequence ID" value="BCK84768.1"/>
    <property type="molecule type" value="Genomic_DNA"/>
</dbReference>
<proteinExistence type="predicted"/>
<evidence type="ECO:0000313" key="3">
    <source>
        <dbReference type="Proteomes" id="UP000679848"/>
    </source>
</evidence>
<dbReference type="AlphaFoldDB" id="A0A810Q947"/>
<protein>
    <recommendedName>
        <fullName evidence="1">PilZ domain-containing protein</fullName>
    </recommendedName>
</protein>
<gene>
    <name evidence="2" type="ORF">MM59RIKEN_20870</name>
</gene>
<evidence type="ECO:0000259" key="1">
    <source>
        <dbReference type="Pfam" id="PF07238"/>
    </source>
</evidence>
<keyword evidence="3" id="KW-1185">Reference proteome</keyword>